<name>A0ABV2QUN0_9HYPH</name>
<keyword evidence="3" id="KW-1185">Reference proteome</keyword>
<dbReference type="Proteomes" id="UP001549321">
    <property type="component" value="Unassembled WGS sequence"/>
</dbReference>
<evidence type="ECO:0000313" key="3">
    <source>
        <dbReference type="Proteomes" id="UP001549321"/>
    </source>
</evidence>
<sequence>MSDSGTPYRDKALYPPLTPSSTGLRGRCPRCGEGRLFSGYLEVAPRCNNCGLDYSFSDAGDGPAVFIMLIVGFIVAFLALYVEFTFQPPFWVHALLWIPLVVVLALGLLRPLKGLMIAIQYRHKAEEGRLEQG</sequence>
<comment type="caution">
    <text evidence="2">The sequence shown here is derived from an EMBL/GenBank/DDBJ whole genome shotgun (WGS) entry which is preliminary data.</text>
</comment>
<feature type="transmembrane region" description="Helical" evidence="1">
    <location>
        <begin position="64"/>
        <end position="84"/>
    </location>
</feature>
<keyword evidence="1" id="KW-0812">Transmembrane</keyword>
<proteinExistence type="predicted"/>
<dbReference type="RefSeq" id="WP_354547858.1">
    <property type="nucleotide sequence ID" value="NZ_JBEPSM010000001.1"/>
</dbReference>
<dbReference type="Pfam" id="PF06170">
    <property type="entry name" value="DUF983"/>
    <property type="match status" value="1"/>
</dbReference>
<reference evidence="2 3" key="1">
    <citation type="submission" date="2024-06" db="EMBL/GenBank/DDBJ databases">
        <title>Sorghum-associated microbial communities from plants grown in Nebraska, USA.</title>
        <authorList>
            <person name="Schachtman D."/>
        </authorList>
    </citation>
    <scope>NUCLEOTIDE SEQUENCE [LARGE SCALE GENOMIC DNA]</scope>
    <source>
        <strain evidence="2 3">3207</strain>
    </source>
</reference>
<keyword evidence="1" id="KW-0472">Membrane</keyword>
<organism evidence="2 3">
    <name type="scientific">Kaistia defluvii</name>
    <dbReference type="NCBI Taxonomy" id="410841"/>
    <lineage>
        <taxon>Bacteria</taxon>
        <taxon>Pseudomonadati</taxon>
        <taxon>Pseudomonadota</taxon>
        <taxon>Alphaproteobacteria</taxon>
        <taxon>Hyphomicrobiales</taxon>
        <taxon>Kaistiaceae</taxon>
        <taxon>Kaistia</taxon>
    </lineage>
</organism>
<keyword evidence="1" id="KW-1133">Transmembrane helix</keyword>
<dbReference type="InterPro" id="IPR009325">
    <property type="entry name" value="DUF983"/>
</dbReference>
<evidence type="ECO:0000256" key="1">
    <source>
        <dbReference type="SAM" id="Phobius"/>
    </source>
</evidence>
<evidence type="ECO:0000313" key="2">
    <source>
        <dbReference type="EMBL" id="MET4632126.1"/>
    </source>
</evidence>
<feature type="transmembrane region" description="Helical" evidence="1">
    <location>
        <begin position="90"/>
        <end position="109"/>
    </location>
</feature>
<gene>
    <name evidence="2" type="ORF">ABIE08_000039</name>
</gene>
<dbReference type="EMBL" id="JBEPSM010000001">
    <property type="protein sequence ID" value="MET4632126.1"/>
    <property type="molecule type" value="Genomic_DNA"/>
</dbReference>
<protein>
    <submittedName>
        <fullName evidence="2">Uncharacterized protein (DUF983 family)</fullName>
    </submittedName>
</protein>
<accession>A0ABV2QUN0</accession>